<keyword evidence="2" id="KW-1185">Reference proteome</keyword>
<comment type="caution">
    <text evidence="1">The sequence shown here is derived from an EMBL/GenBank/DDBJ whole genome shotgun (WGS) entry which is preliminary data.</text>
</comment>
<protein>
    <submittedName>
        <fullName evidence="1">Uncharacterized protein</fullName>
    </submittedName>
</protein>
<reference evidence="1 2" key="1">
    <citation type="submission" date="2024-10" db="EMBL/GenBank/DDBJ databases">
        <title>The Natural Products Discovery Center: Release of the First 8490 Sequenced Strains for Exploring Actinobacteria Biosynthetic Diversity.</title>
        <authorList>
            <person name="Kalkreuter E."/>
            <person name="Kautsar S.A."/>
            <person name="Yang D."/>
            <person name="Bader C.D."/>
            <person name="Teijaro C.N."/>
            <person name="Fluegel L."/>
            <person name="Davis C.M."/>
            <person name="Simpson J.R."/>
            <person name="Lauterbach L."/>
            <person name="Steele A.D."/>
            <person name="Gui C."/>
            <person name="Meng S."/>
            <person name="Li G."/>
            <person name="Viehrig K."/>
            <person name="Ye F."/>
            <person name="Su P."/>
            <person name="Kiefer A.F."/>
            <person name="Nichols A."/>
            <person name="Cepeda A.J."/>
            <person name="Yan W."/>
            <person name="Fan B."/>
            <person name="Jiang Y."/>
            <person name="Adhikari A."/>
            <person name="Zheng C.-J."/>
            <person name="Schuster L."/>
            <person name="Cowan T.M."/>
            <person name="Smanski M.J."/>
            <person name="Chevrette M.G."/>
            <person name="De Carvalho L.P.S."/>
            <person name="Shen B."/>
        </authorList>
    </citation>
    <scope>NUCLEOTIDE SEQUENCE [LARGE SCALE GENOMIC DNA]</scope>
    <source>
        <strain evidence="1 2">NPDC015755</strain>
    </source>
</reference>
<sequence length="439" mass="47848">MTNTDANGIDLAGVTGRLIQTVNLVQNPAPQAIATDAVNGHIFVLQLESQLTAERDSGNLIVNRIDRRTGAHTGTMQLVGFGHGLSLGAVPVGTDTYLWTECGPLQVSVPPAKPIAFGKAVTRFKFDLDRPVLKADDAGLRKFIPPGSEGTGPSYDPTTDMLTLMHVKGDMRYFTRYDATRAAEGDWTPVGATLSMPKKPDTPPVVPPPKSPLNEKLTFQGFQTLGDILYVYEWAPYAVVDHEYPGYTFLTSYTWSTGVRAEPVVVTSAPGLQHREPEGLAVEIDPATQEPRLLFGFSNTVPGTTSERDVTICWYPTEPAVDGVKVLADWEELDLAPGLTAGAERPRGRLIALAGTTYLQLRGTLSSIRGLSADSQIATLPHRLRPTVQVRHNVPRNNNAGRYICRVEANIRGELWAFGAYPDNAITWIDLDSFSAVWR</sequence>
<accession>A0ABW6YGH8</accession>
<gene>
    <name evidence="1" type="ORF">ACF05T_23010</name>
</gene>
<dbReference type="EMBL" id="JBIBSM010000012">
    <property type="protein sequence ID" value="MFF8278958.1"/>
    <property type="molecule type" value="Genomic_DNA"/>
</dbReference>
<dbReference type="RefSeq" id="WP_391936021.1">
    <property type="nucleotide sequence ID" value="NZ_JBIBSM010000012.1"/>
</dbReference>
<dbReference type="Proteomes" id="UP001603013">
    <property type="component" value="Unassembled WGS sequence"/>
</dbReference>
<evidence type="ECO:0000313" key="1">
    <source>
        <dbReference type="EMBL" id="MFF8278958.1"/>
    </source>
</evidence>
<evidence type="ECO:0000313" key="2">
    <source>
        <dbReference type="Proteomes" id="UP001603013"/>
    </source>
</evidence>
<proteinExistence type="predicted"/>
<name>A0ABW6YGH8_9ACTN</name>
<organism evidence="1 2">
    <name type="scientific">Streptomyces lateritius</name>
    <dbReference type="NCBI Taxonomy" id="67313"/>
    <lineage>
        <taxon>Bacteria</taxon>
        <taxon>Bacillati</taxon>
        <taxon>Actinomycetota</taxon>
        <taxon>Actinomycetes</taxon>
        <taxon>Kitasatosporales</taxon>
        <taxon>Streptomycetaceae</taxon>
        <taxon>Streptomyces</taxon>
    </lineage>
</organism>